<feature type="compositionally biased region" description="Low complexity" evidence="1">
    <location>
        <begin position="1159"/>
        <end position="1186"/>
    </location>
</feature>
<feature type="region of interest" description="Disordered" evidence="1">
    <location>
        <begin position="917"/>
        <end position="953"/>
    </location>
</feature>
<dbReference type="Pfam" id="PF00620">
    <property type="entry name" value="RhoGAP"/>
    <property type="match status" value="2"/>
</dbReference>
<protein>
    <submittedName>
        <fullName evidence="4">Uncharacterized protein</fullName>
    </submittedName>
</protein>
<evidence type="ECO:0000313" key="4">
    <source>
        <dbReference type="EMBL" id="CAD7631008.1"/>
    </source>
</evidence>
<accession>A0A7R9KZH1</accession>
<dbReference type="PANTHER" id="PTHR23179:SF3">
    <property type="entry name" value="RHO GTPASE-ACTIVATING PROTEIN 20"/>
    <property type="match status" value="1"/>
</dbReference>
<feature type="compositionally biased region" description="Polar residues" evidence="1">
    <location>
        <begin position="362"/>
        <end position="377"/>
    </location>
</feature>
<evidence type="ECO:0000259" key="2">
    <source>
        <dbReference type="PROSITE" id="PS50200"/>
    </source>
</evidence>
<evidence type="ECO:0000313" key="5">
    <source>
        <dbReference type="Proteomes" id="UP000759131"/>
    </source>
</evidence>
<gene>
    <name evidence="4" type="ORF">OSB1V03_LOCUS11419</name>
</gene>
<dbReference type="Pfam" id="PF00788">
    <property type="entry name" value="RA"/>
    <property type="match status" value="1"/>
</dbReference>
<feature type="compositionally biased region" description="Polar residues" evidence="1">
    <location>
        <begin position="917"/>
        <end position="927"/>
    </location>
</feature>
<feature type="region of interest" description="Disordered" evidence="1">
    <location>
        <begin position="1159"/>
        <end position="1187"/>
    </location>
</feature>
<dbReference type="PROSITE" id="PS50238">
    <property type="entry name" value="RHOGAP"/>
    <property type="match status" value="2"/>
</dbReference>
<feature type="compositionally biased region" description="Low complexity" evidence="1">
    <location>
        <begin position="928"/>
        <end position="944"/>
    </location>
</feature>
<feature type="compositionally biased region" description="Polar residues" evidence="1">
    <location>
        <begin position="655"/>
        <end position="670"/>
    </location>
</feature>
<evidence type="ECO:0000256" key="1">
    <source>
        <dbReference type="SAM" id="MobiDB-lite"/>
    </source>
</evidence>
<feature type="region of interest" description="Disordered" evidence="1">
    <location>
        <begin position="359"/>
        <end position="384"/>
    </location>
</feature>
<proteinExistence type="predicted"/>
<feature type="domain" description="Ras-associating" evidence="2">
    <location>
        <begin position="40"/>
        <end position="132"/>
    </location>
</feature>
<dbReference type="OrthoDB" id="6424757at2759"/>
<feature type="compositionally biased region" description="Low complexity" evidence="1">
    <location>
        <begin position="459"/>
        <end position="477"/>
    </location>
</feature>
<feature type="region of interest" description="Disordered" evidence="1">
    <location>
        <begin position="1261"/>
        <end position="1283"/>
    </location>
</feature>
<feature type="non-terminal residue" evidence="4">
    <location>
        <position position="1589"/>
    </location>
</feature>
<feature type="region of interest" description="Disordered" evidence="1">
    <location>
        <begin position="845"/>
        <end position="872"/>
    </location>
</feature>
<feature type="region of interest" description="Disordered" evidence="1">
    <location>
        <begin position="1493"/>
        <end position="1545"/>
    </location>
</feature>
<reference evidence="4" key="1">
    <citation type="submission" date="2020-11" db="EMBL/GenBank/DDBJ databases">
        <authorList>
            <person name="Tran Van P."/>
        </authorList>
    </citation>
    <scope>NUCLEOTIDE SEQUENCE</scope>
</reference>
<feature type="compositionally biased region" description="Low complexity" evidence="1">
    <location>
        <begin position="1520"/>
        <end position="1538"/>
    </location>
</feature>
<dbReference type="EMBL" id="CAJPIZ010008871">
    <property type="protein sequence ID" value="CAG2111438.1"/>
    <property type="molecule type" value="Genomic_DNA"/>
</dbReference>
<sequence>MFSCDRFYSRSINQIKEKEGKSNTTIQISYWDPVANEDKYTLVKVTNRCTTTDAIQSAIDEFKCDGPVDDYQLWVKTSRDDTPYPLIGHEYPFAIKMNFVRDLLHRSNLDLQNFNNIAADNKCIFILRRSYPKNSTGALLDNSAKKSKNKRRPINWRPFKKISIKTSGGGGDVSLDSGISTSEPSTPTKPGKLFGQHLDLLCNGEQLPKPIMLMLNELFQKGPFTVGIFRKSANARVCKEFRAKLESGDEPDITEVPVMVIASVFKEFLRSLPDCLLQSRLYPQWIDSIGVANNHECRERVQRLLQCLPASNMLLLRHTLCALWSIAQQSPLNKMCPVNLGVCVGQSLLTPAPFAQTGVHPPNSQTCETGRPPNNTGADAKARPFPDKSVLHCKGEMSKQVPKLIAYLIDHCPDLFGEQTVRLLGTPTADHELHLSSSSRQDSGAEESDSLNSLPDSNGAHSSDPDSSAGSSSSSGGRNHRCDDSSIDSLERALMDDSVARVSPGAVVNGLLDGRPVNALANKMSLSNLSRDSGLTLSDTQLYTPDEDEECGDDLDQFPTIGGAANGQSYHRKTSSPLAYHPPYLTKSVPHLDQTGLDSDLNVTFSYGRSHGVSIDGSCHDVVMRKRRHLQGVHSAGNTGHYSTAGDYIARNARNSTGSQLNGQSSAQTYHNHHQTNANQRHNHNNNNNYYRQSSQPSSSALNGAGHHHHLYHQYHSNGYHHHYTGPHHQHPHQHIPIHYSKSYSYGINGDDLQLGSSSADDHQSMDINNGSADDCHREYRYRRPPLAAVLGGAPVHNGYHEHHVSAPYLRRSSSEESLIRTGYDTTDGETNGYSLALQYATPGRQSYGSQQQSKYYSNNNNQYNGGHNTGANQVTLRADVHHYNGNNNVTTGATNAIGPRVQSAVNLSAPNRVTSICSNGSSSETASQRSSLSSGKQSSTNSSVRNGSAGVAACPPSYHEAMTRKEMLCRAQSNGALNTTATGNTSGAIAMRKASSASTSSANSAHIYEESVRIYNSDLDNKRTVTARAVPVRVSGDGIGANSATNSEQLLQHRLSAPVGSSAVTTAQTLPQQHRHVHRVVSESVANNSNARNIVHITAQQNNNTNNQVNRHNSTSLSASSQPHVLQRSAKDFTPEEWRKDINGGCKVATLRKLFTKATSGGNNSTGNTSSSSQSSTPSSQSPASVVVDNNTYNIYVRQTSRPVSVLIESQAKHTTAGQTKQRPISIQEITNYDNNYNTNYKDSQVSKGVTVVQVRHNTAGANDGHTLGHKRADSVGNSSSEEESYEFRAKLESGDEPDITEVPVMVIASVFKEFLRSLPDCLLQSRLYPQWIDSIGVANNHECRERVQRLLQCLPASNMLLLRHTLCALWSIAQQSPLNKMCPVNLGVCVGQSLLTPAPFAQTGVHPPNSQTCEDYAYNRRDAHLIIPVPIQRPGHFPIRVKENYKYSILHCKGEMSKQVPKLIAYLIDHCPDLFGEQTVRLLGTPTADHELHLSSSSRQDSGAEESDSLNSLPDSNGAHSSDPDSSAGSSSSSGGRNHRCDDSSIDSLERALMDDSVARVSPGAVVNGLLDGRPVNALANKMSLSN</sequence>
<dbReference type="PROSITE" id="PS50200">
    <property type="entry name" value="RA"/>
    <property type="match status" value="1"/>
</dbReference>
<feature type="region of interest" description="Disordered" evidence="1">
    <location>
        <begin position="1103"/>
        <end position="1135"/>
    </location>
</feature>
<feature type="domain" description="Rho-GAP" evidence="3">
    <location>
        <begin position="196"/>
        <end position="416"/>
    </location>
</feature>
<feature type="compositionally biased region" description="Polar residues" evidence="1">
    <location>
        <begin position="1115"/>
        <end position="1125"/>
    </location>
</feature>
<feature type="region of interest" description="Disordered" evidence="1">
    <location>
        <begin position="432"/>
        <end position="484"/>
    </location>
</feature>
<keyword evidence="5" id="KW-1185">Reference proteome</keyword>
<dbReference type="GO" id="GO:0007165">
    <property type="term" value="P:signal transduction"/>
    <property type="evidence" value="ECO:0007669"/>
    <property type="project" value="InterPro"/>
</dbReference>
<feature type="compositionally biased region" description="Low complexity" evidence="1">
    <location>
        <begin position="845"/>
        <end position="867"/>
    </location>
</feature>
<evidence type="ECO:0000259" key="3">
    <source>
        <dbReference type="PROSITE" id="PS50238"/>
    </source>
</evidence>
<feature type="domain" description="Rho-GAP" evidence="3">
    <location>
        <begin position="1226"/>
        <end position="1440"/>
    </location>
</feature>
<feature type="compositionally biased region" description="Low complexity" evidence="1">
    <location>
        <begin position="675"/>
        <end position="705"/>
    </location>
</feature>
<dbReference type="Proteomes" id="UP000759131">
    <property type="component" value="Unassembled WGS sequence"/>
</dbReference>
<dbReference type="InterPro" id="IPR000198">
    <property type="entry name" value="RhoGAP_dom"/>
</dbReference>
<dbReference type="GO" id="GO:0005096">
    <property type="term" value="F:GTPase activator activity"/>
    <property type="evidence" value="ECO:0007669"/>
    <property type="project" value="TreeGrafter"/>
</dbReference>
<dbReference type="InterPro" id="IPR000159">
    <property type="entry name" value="RA_dom"/>
</dbReference>
<feature type="compositionally biased region" description="Low complexity" evidence="1">
    <location>
        <begin position="1103"/>
        <end position="1114"/>
    </location>
</feature>
<dbReference type="SUPFAM" id="SSF54236">
    <property type="entry name" value="Ubiquitin-like"/>
    <property type="match status" value="1"/>
</dbReference>
<dbReference type="SUPFAM" id="SSF48350">
    <property type="entry name" value="GTPase activation domain, GAP"/>
    <property type="match status" value="2"/>
</dbReference>
<name>A0A7R9KZH1_9ACAR</name>
<dbReference type="EMBL" id="OC863446">
    <property type="protein sequence ID" value="CAD7631008.1"/>
    <property type="molecule type" value="Genomic_DNA"/>
</dbReference>
<dbReference type="InterPro" id="IPR008936">
    <property type="entry name" value="Rho_GTPase_activation_prot"/>
</dbReference>
<dbReference type="InterPro" id="IPR029071">
    <property type="entry name" value="Ubiquitin-like_domsf"/>
</dbReference>
<organism evidence="4">
    <name type="scientific">Medioppia subpectinata</name>
    <dbReference type="NCBI Taxonomy" id="1979941"/>
    <lineage>
        <taxon>Eukaryota</taxon>
        <taxon>Metazoa</taxon>
        <taxon>Ecdysozoa</taxon>
        <taxon>Arthropoda</taxon>
        <taxon>Chelicerata</taxon>
        <taxon>Arachnida</taxon>
        <taxon>Acari</taxon>
        <taxon>Acariformes</taxon>
        <taxon>Sarcoptiformes</taxon>
        <taxon>Oribatida</taxon>
        <taxon>Brachypylina</taxon>
        <taxon>Oppioidea</taxon>
        <taxon>Oppiidae</taxon>
        <taxon>Medioppia</taxon>
    </lineage>
</organism>
<dbReference type="PANTHER" id="PTHR23179">
    <property type="entry name" value="T-CELL ACTIVATION RHO GTPASE ACTIVATING PROTEIN-RELATED"/>
    <property type="match status" value="1"/>
</dbReference>
<dbReference type="SMART" id="SM00324">
    <property type="entry name" value="RhoGAP"/>
    <property type="match status" value="2"/>
</dbReference>
<dbReference type="Gene3D" id="1.10.555.10">
    <property type="entry name" value="Rho GTPase activation protein"/>
    <property type="match status" value="2"/>
</dbReference>
<feature type="region of interest" description="Disordered" evidence="1">
    <location>
        <begin position="655"/>
        <end position="706"/>
    </location>
</feature>